<accession>A0A7I7RZX1</accession>
<dbReference type="RefSeq" id="WP_163919651.1">
    <property type="nucleotide sequence ID" value="NZ_AP022593.1"/>
</dbReference>
<dbReference type="InterPro" id="IPR032710">
    <property type="entry name" value="NTF2-like_dom_sf"/>
</dbReference>
<dbReference type="SUPFAM" id="SSF54427">
    <property type="entry name" value="NTF2-like"/>
    <property type="match status" value="1"/>
</dbReference>
<dbReference type="InterPro" id="IPR037401">
    <property type="entry name" value="SnoaL-like"/>
</dbReference>
<gene>
    <name evidence="2" type="ORF">MARA_35950</name>
</gene>
<feature type="domain" description="SnoaL-like" evidence="1">
    <location>
        <begin position="7"/>
        <end position="114"/>
    </location>
</feature>
<dbReference type="EMBL" id="AP022593">
    <property type="protein sequence ID" value="BBY50127.1"/>
    <property type="molecule type" value="Genomic_DNA"/>
</dbReference>
<dbReference type="Proteomes" id="UP000467428">
    <property type="component" value="Chromosome"/>
</dbReference>
<dbReference type="AlphaFoldDB" id="A0A7I7RZX1"/>
<dbReference type="KEGG" id="marz:MARA_35950"/>
<keyword evidence="3" id="KW-1185">Reference proteome</keyword>
<name>A0A7I7RZX1_9MYCO</name>
<dbReference type="Pfam" id="PF12680">
    <property type="entry name" value="SnoaL_2"/>
    <property type="match status" value="1"/>
</dbReference>
<reference evidence="2 3" key="1">
    <citation type="journal article" date="2019" name="Emerg. Microbes Infect.">
        <title>Comprehensive subspecies identification of 175 nontuberculous mycobacteria species based on 7547 genomic profiles.</title>
        <authorList>
            <person name="Matsumoto Y."/>
            <person name="Kinjo T."/>
            <person name="Motooka D."/>
            <person name="Nabeya D."/>
            <person name="Jung N."/>
            <person name="Uechi K."/>
            <person name="Horii T."/>
            <person name="Iida T."/>
            <person name="Fujita J."/>
            <person name="Nakamura S."/>
        </authorList>
    </citation>
    <scope>NUCLEOTIDE SEQUENCE [LARGE SCALE GENOMIC DNA]</scope>
    <source>
        <strain evidence="2 3">JCM 18538</strain>
    </source>
</reference>
<evidence type="ECO:0000313" key="3">
    <source>
        <dbReference type="Proteomes" id="UP000467428"/>
    </source>
</evidence>
<evidence type="ECO:0000259" key="1">
    <source>
        <dbReference type="Pfam" id="PF12680"/>
    </source>
</evidence>
<protein>
    <recommendedName>
        <fullName evidence="1">SnoaL-like domain-containing protein</fullName>
    </recommendedName>
</protein>
<organism evidence="2 3">
    <name type="scientific">Mycolicibacterium arabiense</name>
    <dbReference type="NCBI Taxonomy" id="1286181"/>
    <lineage>
        <taxon>Bacteria</taxon>
        <taxon>Bacillati</taxon>
        <taxon>Actinomycetota</taxon>
        <taxon>Actinomycetes</taxon>
        <taxon>Mycobacteriales</taxon>
        <taxon>Mycobacteriaceae</taxon>
        <taxon>Mycolicibacterium</taxon>
    </lineage>
</organism>
<evidence type="ECO:0000313" key="2">
    <source>
        <dbReference type="EMBL" id="BBY50127.1"/>
    </source>
</evidence>
<proteinExistence type="predicted"/>
<dbReference type="Gene3D" id="3.10.450.50">
    <property type="match status" value="1"/>
</dbReference>
<geneLocation type="plasmid" evidence="3">
    <name>pjcm18538 dna</name>
</geneLocation>
<sequence>MNAQAVVDRALELLMAQDVAGFAGLWAEDGVLEFPFAAPGFPSRLEGRAAVADYMSGYPDILRIEEFPVVVVHQSVDPDVVIVEFEAAGTVVATGAPYRMRYIAVITVRDGEIESYRDYWSPAAAAEVVGGSSELRDAFAGGPR</sequence>